<dbReference type="Pfam" id="PF16916">
    <property type="entry name" value="ZT_dimer"/>
    <property type="match status" value="1"/>
</dbReference>
<accession>A0A2Z6TE42</accession>
<evidence type="ECO:0000256" key="7">
    <source>
        <dbReference type="ARBA" id="ARBA00023136"/>
    </source>
</evidence>
<protein>
    <submittedName>
        <fullName evidence="11">Cation transporter</fullName>
    </submittedName>
</protein>
<dbReference type="Proteomes" id="UP000257317">
    <property type="component" value="Unassembled WGS sequence"/>
</dbReference>
<keyword evidence="7 8" id="KW-0472">Membrane</keyword>
<evidence type="ECO:0000313" key="12">
    <source>
        <dbReference type="Proteomes" id="UP000257317"/>
    </source>
</evidence>
<feature type="transmembrane region" description="Helical" evidence="8">
    <location>
        <begin position="111"/>
        <end position="130"/>
    </location>
</feature>
<evidence type="ECO:0000259" key="10">
    <source>
        <dbReference type="Pfam" id="PF16916"/>
    </source>
</evidence>
<dbReference type="OrthoDB" id="9809646at2"/>
<keyword evidence="4 8" id="KW-0812">Transmembrane</keyword>
<name>A0A2Z6TE42_9LACO</name>
<evidence type="ECO:0000256" key="4">
    <source>
        <dbReference type="ARBA" id="ARBA00022692"/>
    </source>
</evidence>
<dbReference type="NCBIfam" id="TIGR01297">
    <property type="entry name" value="CDF"/>
    <property type="match status" value="1"/>
</dbReference>
<dbReference type="EMBL" id="BFBY01000001">
    <property type="protein sequence ID" value="GBG04242.1"/>
    <property type="molecule type" value="Genomic_DNA"/>
</dbReference>
<dbReference type="InterPro" id="IPR002524">
    <property type="entry name" value="Cation_efflux"/>
</dbReference>
<evidence type="ECO:0000259" key="9">
    <source>
        <dbReference type="Pfam" id="PF01545"/>
    </source>
</evidence>
<feature type="transmembrane region" description="Helical" evidence="8">
    <location>
        <begin position="39"/>
        <end position="58"/>
    </location>
</feature>
<proteinExistence type="inferred from homology"/>
<feature type="transmembrane region" description="Helical" evidence="8">
    <location>
        <begin position="79"/>
        <end position="99"/>
    </location>
</feature>
<reference evidence="12" key="1">
    <citation type="submission" date="2018-03" db="EMBL/GenBank/DDBJ databases">
        <title>New taxa in the Lactobacillus gasseri group.</title>
        <authorList>
            <person name="Tanizawa Y."/>
            <person name="Tohno M."/>
            <person name="Endo A."/>
            <person name="Arita M."/>
        </authorList>
    </citation>
    <scope>NUCLEOTIDE SEQUENCE [LARGE SCALE GENOMIC DNA]</scope>
    <source>
        <strain evidence="12">DSM 24759</strain>
    </source>
</reference>
<evidence type="ECO:0000256" key="1">
    <source>
        <dbReference type="ARBA" id="ARBA00004141"/>
    </source>
</evidence>
<keyword evidence="3" id="KW-0813">Transport</keyword>
<dbReference type="GO" id="GO:0005385">
    <property type="term" value="F:zinc ion transmembrane transporter activity"/>
    <property type="evidence" value="ECO:0007669"/>
    <property type="project" value="TreeGrafter"/>
</dbReference>
<evidence type="ECO:0000256" key="5">
    <source>
        <dbReference type="ARBA" id="ARBA00022989"/>
    </source>
</evidence>
<keyword evidence="12" id="KW-1185">Reference proteome</keyword>
<dbReference type="PANTHER" id="PTHR11562">
    <property type="entry name" value="CATION EFFLUX PROTEIN/ ZINC TRANSPORTER"/>
    <property type="match status" value="1"/>
</dbReference>
<evidence type="ECO:0000256" key="2">
    <source>
        <dbReference type="ARBA" id="ARBA00008873"/>
    </source>
</evidence>
<dbReference type="PANTHER" id="PTHR11562:SF17">
    <property type="entry name" value="RE54080P-RELATED"/>
    <property type="match status" value="1"/>
</dbReference>
<feature type="domain" description="Cation efflux protein transmembrane" evidence="9">
    <location>
        <begin position="13"/>
        <end position="200"/>
    </location>
</feature>
<dbReference type="Gene3D" id="1.20.1510.10">
    <property type="entry name" value="Cation efflux protein transmembrane domain"/>
    <property type="match status" value="1"/>
</dbReference>
<dbReference type="AlphaFoldDB" id="A0A2Z6TE42"/>
<dbReference type="InterPro" id="IPR036837">
    <property type="entry name" value="Cation_efflux_CTD_sf"/>
</dbReference>
<dbReference type="RefSeq" id="WP_117117494.1">
    <property type="nucleotide sequence ID" value="NZ_BFBY01000001.1"/>
</dbReference>
<evidence type="ECO:0000256" key="8">
    <source>
        <dbReference type="SAM" id="Phobius"/>
    </source>
</evidence>
<feature type="transmembrane region" description="Helical" evidence="8">
    <location>
        <begin position="175"/>
        <end position="192"/>
    </location>
</feature>
<organism evidence="11 12">
    <name type="scientific">Lactobacillus rodentium</name>
    <dbReference type="NCBI Taxonomy" id="947835"/>
    <lineage>
        <taxon>Bacteria</taxon>
        <taxon>Bacillati</taxon>
        <taxon>Bacillota</taxon>
        <taxon>Bacilli</taxon>
        <taxon>Lactobacillales</taxon>
        <taxon>Lactobacillaceae</taxon>
        <taxon>Lactobacillus</taxon>
    </lineage>
</organism>
<evidence type="ECO:0000256" key="3">
    <source>
        <dbReference type="ARBA" id="ARBA00022448"/>
    </source>
</evidence>
<dbReference type="InterPro" id="IPR027469">
    <property type="entry name" value="Cation_efflux_TMD_sf"/>
</dbReference>
<comment type="caution">
    <text evidence="11">The sequence shown here is derived from an EMBL/GenBank/DDBJ whole genome shotgun (WGS) entry which is preliminary data.</text>
</comment>
<gene>
    <name evidence="11" type="ORF">LrDSM24759_01560</name>
</gene>
<feature type="domain" description="Cation efflux protein cytoplasmic" evidence="10">
    <location>
        <begin position="204"/>
        <end position="278"/>
    </location>
</feature>
<sequence>MQDRTSVKFIWVMILNFIITIAEFLGGIFSGSLALLSDALHNLGDTGAIVLSFFAHLISKKNKDQIKTFGYERAETLAAFTNGVALVIISFFLIIEAIGRFFKPEPIKGNIMLVVAIIGLIANIISMAAMHNDSKDNLNVKSTFIHMLSDALSSIVVVIGAIFIKIWHWEWLDPTLTILVSIFILYEAFKIIKNAADVLMESNPSIDLDQVKEIMLTVPEITNVHHVHLWKYSDQLTMLDAHVNVQSNLETAELETIYNKLEQKLSSLGINHITLQAECTRGLKEDMIENNKND</sequence>
<dbReference type="InterPro" id="IPR050681">
    <property type="entry name" value="CDF/SLC30A"/>
</dbReference>
<keyword evidence="5 8" id="KW-1133">Transmembrane helix</keyword>
<evidence type="ECO:0000256" key="6">
    <source>
        <dbReference type="ARBA" id="ARBA00023065"/>
    </source>
</evidence>
<dbReference type="SUPFAM" id="SSF161111">
    <property type="entry name" value="Cation efflux protein transmembrane domain-like"/>
    <property type="match status" value="1"/>
</dbReference>
<dbReference type="InterPro" id="IPR058533">
    <property type="entry name" value="Cation_efflux_TM"/>
</dbReference>
<evidence type="ECO:0000313" key="11">
    <source>
        <dbReference type="EMBL" id="GBG04242.1"/>
    </source>
</evidence>
<comment type="subcellular location">
    <subcellularLocation>
        <location evidence="1">Membrane</location>
        <topology evidence="1">Multi-pass membrane protein</topology>
    </subcellularLocation>
</comment>
<dbReference type="Pfam" id="PF01545">
    <property type="entry name" value="Cation_efflux"/>
    <property type="match status" value="1"/>
</dbReference>
<dbReference type="SUPFAM" id="SSF160240">
    <property type="entry name" value="Cation efflux protein cytoplasmic domain-like"/>
    <property type="match status" value="1"/>
</dbReference>
<dbReference type="Gene3D" id="3.30.70.1350">
    <property type="entry name" value="Cation efflux protein, cytoplasmic domain"/>
    <property type="match status" value="1"/>
</dbReference>
<keyword evidence="6" id="KW-0406">Ion transport</keyword>
<dbReference type="GO" id="GO:0005886">
    <property type="term" value="C:plasma membrane"/>
    <property type="evidence" value="ECO:0007669"/>
    <property type="project" value="TreeGrafter"/>
</dbReference>
<comment type="similarity">
    <text evidence="2">Belongs to the cation diffusion facilitator (CDF) transporter (TC 2.A.4) family. SLC30A subfamily.</text>
</comment>
<dbReference type="InterPro" id="IPR027470">
    <property type="entry name" value="Cation_efflux_CTD"/>
</dbReference>
<feature type="transmembrane region" description="Helical" evidence="8">
    <location>
        <begin position="151"/>
        <end position="169"/>
    </location>
</feature>
<feature type="transmembrane region" description="Helical" evidence="8">
    <location>
        <begin position="9"/>
        <end position="33"/>
    </location>
</feature>